<evidence type="ECO:0000313" key="2">
    <source>
        <dbReference type="Proteomes" id="UP001457282"/>
    </source>
</evidence>
<dbReference type="EMBL" id="JBEDUW010000005">
    <property type="protein sequence ID" value="KAK9930236.1"/>
    <property type="molecule type" value="Genomic_DNA"/>
</dbReference>
<evidence type="ECO:0000313" key="1">
    <source>
        <dbReference type="EMBL" id="KAK9930236.1"/>
    </source>
</evidence>
<gene>
    <name evidence="1" type="ORF">M0R45_027280</name>
</gene>
<dbReference type="Proteomes" id="UP001457282">
    <property type="component" value="Unassembled WGS sequence"/>
</dbReference>
<keyword evidence="2" id="KW-1185">Reference proteome</keyword>
<protein>
    <submittedName>
        <fullName evidence="1">Uncharacterized protein</fullName>
    </submittedName>
</protein>
<accession>A0AAW1X2L2</accession>
<sequence length="108" mass="12341">MVQQLEPLSKVFRSKISHVLASIVASRAVEPCSYTSHGCWTNIHKFGIKICIKHDVTSFNIAENYLTLRVLVCKHRCNSKSDIKSLFPVSTTAELKLLWWTLVRLPWA</sequence>
<proteinExistence type="predicted"/>
<dbReference type="AlphaFoldDB" id="A0AAW1X2L2"/>
<organism evidence="1 2">
    <name type="scientific">Rubus argutus</name>
    <name type="common">Southern blackberry</name>
    <dbReference type="NCBI Taxonomy" id="59490"/>
    <lineage>
        <taxon>Eukaryota</taxon>
        <taxon>Viridiplantae</taxon>
        <taxon>Streptophyta</taxon>
        <taxon>Embryophyta</taxon>
        <taxon>Tracheophyta</taxon>
        <taxon>Spermatophyta</taxon>
        <taxon>Magnoliopsida</taxon>
        <taxon>eudicotyledons</taxon>
        <taxon>Gunneridae</taxon>
        <taxon>Pentapetalae</taxon>
        <taxon>rosids</taxon>
        <taxon>fabids</taxon>
        <taxon>Rosales</taxon>
        <taxon>Rosaceae</taxon>
        <taxon>Rosoideae</taxon>
        <taxon>Rosoideae incertae sedis</taxon>
        <taxon>Rubus</taxon>
    </lineage>
</organism>
<comment type="caution">
    <text evidence="1">The sequence shown here is derived from an EMBL/GenBank/DDBJ whole genome shotgun (WGS) entry which is preliminary data.</text>
</comment>
<name>A0AAW1X2L2_RUBAR</name>
<reference evidence="1 2" key="1">
    <citation type="journal article" date="2023" name="G3 (Bethesda)">
        <title>A chromosome-length genome assembly and annotation of blackberry (Rubus argutus, cv. 'Hillquist').</title>
        <authorList>
            <person name="Bruna T."/>
            <person name="Aryal R."/>
            <person name="Dudchenko O."/>
            <person name="Sargent D.J."/>
            <person name="Mead D."/>
            <person name="Buti M."/>
            <person name="Cavallini A."/>
            <person name="Hytonen T."/>
            <person name="Andres J."/>
            <person name="Pham M."/>
            <person name="Weisz D."/>
            <person name="Mascagni F."/>
            <person name="Usai G."/>
            <person name="Natali L."/>
            <person name="Bassil N."/>
            <person name="Fernandez G.E."/>
            <person name="Lomsadze A."/>
            <person name="Armour M."/>
            <person name="Olukolu B."/>
            <person name="Poorten T."/>
            <person name="Britton C."/>
            <person name="Davik J."/>
            <person name="Ashrafi H."/>
            <person name="Aiden E.L."/>
            <person name="Borodovsky M."/>
            <person name="Worthington M."/>
        </authorList>
    </citation>
    <scope>NUCLEOTIDE SEQUENCE [LARGE SCALE GENOMIC DNA]</scope>
    <source>
        <strain evidence="1">PI 553951</strain>
    </source>
</reference>